<comment type="caution">
    <text evidence="1">The sequence shown here is derived from an EMBL/GenBank/DDBJ whole genome shotgun (WGS) entry which is preliminary data.</text>
</comment>
<keyword evidence="2" id="KW-1185">Reference proteome</keyword>
<gene>
    <name evidence="1" type="ORF">NP493_93g04040</name>
</gene>
<organism evidence="1 2">
    <name type="scientific">Ridgeia piscesae</name>
    <name type="common">Tubeworm</name>
    <dbReference type="NCBI Taxonomy" id="27915"/>
    <lineage>
        <taxon>Eukaryota</taxon>
        <taxon>Metazoa</taxon>
        <taxon>Spiralia</taxon>
        <taxon>Lophotrochozoa</taxon>
        <taxon>Annelida</taxon>
        <taxon>Polychaeta</taxon>
        <taxon>Sedentaria</taxon>
        <taxon>Canalipalpata</taxon>
        <taxon>Sabellida</taxon>
        <taxon>Siboglinidae</taxon>
        <taxon>Ridgeia</taxon>
    </lineage>
</organism>
<name>A0AAD9P868_RIDPI</name>
<evidence type="ECO:0000313" key="1">
    <source>
        <dbReference type="EMBL" id="KAK2189944.1"/>
    </source>
</evidence>
<dbReference type="AlphaFoldDB" id="A0AAD9P868"/>
<dbReference type="Proteomes" id="UP001209878">
    <property type="component" value="Unassembled WGS sequence"/>
</dbReference>
<proteinExistence type="predicted"/>
<protein>
    <submittedName>
        <fullName evidence="1">Uncharacterized protein</fullName>
    </submittedName>
</protein>
<reference evidence="1" key="1">
    <citation type="journal article" date="2023" name="Mol. Biol. Evol.">
        <title>Third-Generation Sequencing Reveals the Adaptive Role of the Epigenome in Three Deep-Sea Polychaetes.</title>
        <authorList>
            <person name="Perez M."/>
            <person name="Aroh O."/>
            <person name="Sun Y."/>
            <person name="Lan Y."/>
            <person name="Juniper S.K."/>
            <person name="Young C.R."/>
            <person name="Angers B."/>
            <person name="Qian P.Y."/>
        </authorList>
    </citation>
    <scope>NUCLEOTIDE SEQUENCE</scope>
    <source>
        <strain evidence="1">R07B-5</strain>
    </source>
</reference>
<dbReference type="EMBL" id="JAODUO010000093">
    <property type="protein sequence ID" value="KAK2189944.1"/>
    <property type="molecule type" value="Genomic_DNA"/>
</dbReference>
<evidence type="ECO:0000313" key="2">
    <source>
        <dbReference type="Proteomes" id="UP001209878"/>
    </source>
</evidence>
<sequence>MVSANGRGQASCLHREVGYKLSEGDVCPTYRVCTGKWTMKMERCPRDDDCMSQQYQRCLPKDVIRRLENCY</sequence>
<accession>A0AAD9P868</accession>